<dbReference type="EMBL" id="CADEPM010000002">
    <property type="protein sequence ID" value="CAB3400372.1"/>
    <property type="molecule type" value="Genomic_DNA"/>
</dbReference>
<evidence type="ECO:0000313" key="4">
    <source>
        <dbReference type="Proteomes" id="UP000494206"/>
    </source>
</evidence>
<protein>
    <submittedName>
        <fullName evidence="3">Uncharacterized protein</fullName>
    </submittedName>
</protein>
<reference evidence="3 4" key="1">
    <citation type="submission" date="2020-04" db="EMBL/GenBank/DDBJ databases">
        <authorList>
            <person name="Laetsch R D."/>
            <person name="Stevens L."/>
            <person name="Kumar S."/>
            <person name="Blaxter L. M."/>
        </authorList>
    </citation>
    <scope>NUCLEOTIDE SEQUENCE [LARGE SCALE GENOMIC DNA]</scope>
</reference>
<accession>A0A8S1EE38</accession>
<gene>
    <name evidence="3" type="ORF">CBOVIS_LOCUS3330</name>
</gene>
<dbReference type="OrthoDB" id="5771119at2759"/>
<dbReference type="AlphaFoldDB" id="A0A8S1EE38"/>
<name>A0A8S1EE38_9PELO</name>
<keyword evidence="4" id="KW-1185">Reference proteome</keyword>
<dbReference type="PANTHER" id="PTHR39381">
    <property type="entry name" value="PROTEIN CBG14825-RELATED"/>
    <property type="match status" value="1"/>
</dbReference>
<comment type="caution">
    <text evidence="3">The sequence shown here is derived from an EMBL/GenBank/DDBJ whole genome shotgun (WGS) entry which is preliminary data.</text>
</comment>
<dbReference type="Proteomes" id="UP000494206">
    <property type="component" value="Unassembled WGS sequence"/>
</dbReference>
<feature type="chain" id="PRO_5035752521" evidence="2">
    <location>
        <begin position="20"/>
        <end position="100"/>
    </location>
</feature>
<evidence type="ECO:0000313" key="3">
    <source>
        <dbReference type="EMBL" id="CAB3400372.1"/>
    </source>
</evidence>
<organism evidence="3 4">
    <name type="scientific">Caenorhabditis bovis</name>
    <dbReference type="NCBI Taxonomy" id="2654633"/>
    <lineage>
        <taxon>Eukaryota</taxon>
        <taxon>Metazoa</taxon>
        <taxon>Ecdysozoa</taxon>
        <taxon>Nematoda</taxon>
        <taxon>Chromadorea</taxon>
        <taxon>Rhabditida</taxon>
        <taxon>Rhabditina</taxon>
        <taxon>Rhabditomorpha</taxon>
        <taxon>Rhabditoidea</taxon>
        <taxon>Rhabditidae</taxon>
        <taxon>Peloderinae</taxon>
        <taxon>Caenorhabditis</taxon>
    </lineage>
</organism>
<feature type="signal peptide" evidence="2">
    <location>
        <begin position="1"/>
        <end position="19"/>
    </location>
</feature>
<keyword evidence="2" id="KW-0732">Signal</keyword>
<feature type="region of interest" description="Disordered" evidence="1">
    <location>
        <begin position="80"/>
        <end position="100"/>
    </location>
</feature>
<sequence>MNALCLFLAFALLINSSIAGPSNRYGWPSSYERFLEKQGVWDYNRHDVRDSYRRRGNYESDLRDLYDDWKRQTHWGQKDYRSNRFQKPSRGYGRYGFPGK</sequence>
<evidence type="ECO:0000256" key="1">
    <source>
        <dbReference type="SAM" id="MobiDB-lite"/>
    </source>
</evidence>
<evidence type="ECO:0000256" key="2">
    <source>
        <dbReference type="SAM" id="SignalP"/>
    </source>
</evidence>
<proteinExistence type="predicted"/>